<feature type="signal peptide" evidence="1">
    <location>
        <begin position="1"/>
        <end position="28"/>
    </location>
</feature>
<evidence type="ECO:0000313" key="3">
    <source>
        <dbReference type="Proteomes" id="UP001519332"/>
    </source>
</evidence>
<evidence type="ECO:0000313" key="2">
    <source>
        <dbReference type="EMBL" id="MBP2328983.1"/>
    </source>
</evidence>
<name>A0ABS4TX45_9PSEU</name>
<dbReference type="Proteomes" id="UP001519332">
    <property type="component" value="Unassembled WGS sequence"/>
</dbReference>
<reference evidence="2 3" key="1">
    <citation type="submission" date="2021-03" db="EMBL/GenBank/DDBJ databases">
        <title>Sequencing the genomes of 1000 actinobacteria strains.</title>
        <authorList>
            <person name="Klenk H.-P."/>
        </authorList>
    </citation>
    <scope>NUCLEOTIDE SEQUENCE [LARGE SCALE GENOMIC DNA]</scope>
    <source>
        <strain evidence="2 3">DSM 46670</strain>
    </source>
</reference>
<dbReference type="RefSeq" id="WP_209645870.1">
    <property type="nucleotide sequence ID" value="NZ_JAGINW010000001.1"/>
</dbReference>
<keyword evidence="1" id="KW-0732">Signal</keyword>
<sequence length="194" mass="20446">MLRKSTIGFCSLTAILFAGLLSGATAGAETPGPAASQSDKSWCAAKGGKAIDYSPWANTNYTPVRLGGRFTMCDFTDKKEQTTITVSADSLAADEPTLAALAYTFKPQKPPSTGGENPADDYCVKLGGAVQFGANPSDVGGWAPSSQKEPTEFAGMCVFADRSMIDSWGLFYHLNGVIRGADLTGKWKATMPVR</sequence>
<feature type="chain" id="PRO_5046267691" evidence="1">
    <location>
        <begin position="29"/>
        <end position="194"/>
    </location>
</feature>
<protein>
    <submittedName>
        <fullName evidence="2">Hemolysin</fullName>
    </submittedName>
</protein>
<comment type="caution">
    <text evidence="2">The sequence shown here is derived from an EMBL/GenBank/DDBJ whole genome shotgun (WGS) entry which is preliminary data.</text>
</comment>
<evidence type="ECO:0000256" key="1">
    <source>
        <dbReference type="SAM" id="SignalP"/>
    </source>
</evidence>
<accession>A0ABS4TX45</accession>
<gene>
    <name evidence="2" type="ORF">JOF56_009368</name>
</gene>
<keyword evidence="3" id="KW-1185">Reference proteome</keyword>
<organism evidence="2 3">
    <name type="scientific">Kibdelosporangium banguiense</name>
    <dbReference type="NCBI Taxonomy" id="1365924"/>
    <lineage>
        <taxon>Bacteria</taxon>
        <taxon>Bacillati</taxon>
        <taxon>Actinomycetota</taxon>
        <taxon>Actinomycetes</taxon>
        <taxon>Pseudonocardiales</taxon>
        <taxon>Pseudonocardiaceae</taxon>
        <taxon>Kibdelosporangium</taxon>
    </lineage>
</organism>
<proteinExistence type="predicted"/>
<dbReference type="EMBL" id="JAGINW010000001">
    <property type="protein sequence ID" value="MBP2328983.1"/>
    <property type="molecule type" value="Genomic_DNA"/>
</dbReference>